<dbReference type="EMBL" id="JAOTPO010000002">
    <property type="protein sequence ID" value="MDE5412645.1"/>
    <property type="molecule type" value="Genomic_DNA"/>
</dbReference>
<dbReference type="Proteomes" id="UP001148125">
    <property type="component" value="Unassembled WGS sequence"/>
</dbReference>
<feature type="transmembrane region" description="Helical" evidence="1">
    <location>
        <begin position="5"/>
        <end position="24"/>
    </location>
</feature>
<protein>
    <submittedName>
        <fullName evidence="2">Uncharacterized protein</fullName>
    </submittedName>
</protein>
<dbReference type="RefSeq" id="WP_275117273.1">
    <property type="nucleotide sequence ID" value="NZ_JAOTPO010000002.1"/>
</dbReference>
<keyword evidence="1" id="KW-0812">Transmembrane</keyword>
<feature type="transmembrane region" description="Helical" evidence="1">
    <location>
        <begin position="30"/>
        <end position="48"/>
    </location>
</feature>
<evidence type="ECO:0000256" key="1">
    <source>
        <dbReference type="SAM" id="Phobius"/>
    </source>
</evidence>
<sequence length="58" mass="6666">MKKILLTIGVLLIIVSFYLLMLGLMNVFPLFLAAPALFISVVFTVSVYNQRNRFRGFR</sequence>
<keyword evidence="1" id="KW-1133">Transmembrane helix</keyword>
<accession>A0ABT5VB19</accession>
<reference evidence="2" key="1">
    <citation type="submission" date="2024-05" db="EMBL/GenBank/DDBJ databases">
        <title>Alkalihalobacillus sp. strain MEB203 novel alkaliphilic bacterium from Lonar Lake, India.</title>
        <authorList>
            <person name="Joshi A."/>
            <person name="Thite S."/>
            <person name="Mengade P."/>
        </authorList>
    </citation>
    <scope>NUCLEOTIDE SEQUENCE</scope>
    <source>
        <strain evidence="2">MEB 203</strain>
    </source>
</reference>
<gene>
    <name evidence="2" type="ORF">N7Z68_04545</name>
</gene>
<evidence type="ECO:0000313" key="2">
    <source>
        <dbReference type="EMBL" id="MDE5412645.1"/>
    </source>
</evidence>
<keyword evidence="1" id="KW-0472">Membrane</keyword>
<name>A0ABT5VB19_9BACI</name>
<proteinExistence type="predicted"/>
<evidence type="ECO:0000313" key="3">
    <source>
        <dbReference type="Proteomes" id="UP001148125"/>
    </source>
</evidence>
<keyword evidence="3" id="KW-1185">Reference proteome</keyword>
<comment type="caution">
    <text evidence="2">The sequence shown here is derived from an EMBL/GenBank/DDBJ whole genome shotgun (WGS) entry which is preliminary data.</text>
</comment>
<organism evidence="2 3">
    <name type="scientific">Alkalihalobacterium chitinilyticum</name>
    <dbReference type="NCBI Taxonomy" id="2980103"/>
    <lineage>
        <taxon>Bacteria</taxon>
        <taxon>Bacillati</taxon>
        <taxon>Bacillota</taxon>
        <taxon>Bacilli</taxon>
        <taxon>Bacillales</taxon>
        <taxon>Bacillaceae</taxon>
        <taxon>Alkalihalobacterium</taxon>
    </lineage>
</organism>